<dbReference type="EMBL" id="GBXM01015440">
    <property type="protein sequence ID" value="JAH93137.1"/>
    <property type="molecule type" value="Transcribed_RNA"/>
</dbReference>
<dbReference type="AlphaFoldDB" id="A0A0E9WRX7"/>
<accession>A0A0E9WRX7</accession>
<reference evidence="1" key="2">
    <citation type="journal article" date="2015" name="Fish Shellfish Immunol.">
        <title>Early steps in the European eel (Anguilla anguilla)-Vibrio vulnificus interaction in the gills: Role of the RtxA13 toxin.</title>
        <authorList>
            <person name="Callol A."/>
            <person name="Pajuelo D."/>
            <person name="Ebbesson L."/>
            <person name="Teles M."/>
            <person name="MacKenzie S."/>
            <person name="Amaro C."/>
        </authorList>
    </citation>
    <scope>NUCLEOTIDE SEQUENCE</scope>
</reference>
<protein>
    <submittedName>
        <fullName evidence="1">Uncharacterized protein</fullName>
    </submittedName>
</protein>
<evidence type="ECO:0000313" key="1">
    <source>
        <dbReference type="EMBL" id="JAH93137.1"/>
    </source>
</evidence>
<proteinExistence type="predicted"/>
<organism evidence="1">
    <name type="scientific">Anguilla anguilla</name>
    <name type="common">European freshwater eel</name>
    <name type="synonym">Muraena anguilla</name>
    <dbReference type="NCBI Taxonomy" id="7936"/>
    <lineage>
        <taxon>Eukaryota</taxon>
        <taxon>Metazoa</taxon>
        <taxon>Chordata</taxon>
        <taxon>Craniata</taxon>
        <taxon>Vertebrata</taxon>
        <taxon>Euteleostomi</taxon>
        <taxon>Actinopterygii</taxon>
        <taxon>Neopterygii</taxon>
        <taxon>Teleostei</taxon>
        <taxon>Anguilliformes</taxon>
        <taxon>Anguillidae</taxon>
        <taxon>Anguilla</taxon>
    </lineage>
</organism>
<reference evidence="1" key="1">
    <citation type="submission" date="2014-11" db="EMBL/GenBank/DDBJ databases">
        <authorList>
            <person name="Amaro Gonzalez C."/>
        </authorList>
    </citation>
    <scope>NUCLEOTIDE SEQUENCE</scope>
</reference>
<sequence length="67" mass="7261">MSQGLPTANRKLRCTNAAARPSNCLPMVLLWSGPRCIKVSHFPEVSLSCRELCTNGILSGHVHTVSL</sequence>
<name>A0A0E9WRX7_ANGAN</name>